<evidence type="ECO:0000256" key="5">
    <source>
        <dbReference type="ARBA" id="ARBA00022989"/>
    </source>
</evidence>
<name>A0A7Y9E2U9_9ACTN</name>
<evidence type="ECO:0000256" key="2">
    <source>
        <dbReference type="ARBA" id="ARBA00006434"/>
    </source>
</evidence>
<comment type="caution">
    <text evidence="10">The sequence shown here is derived from an EMBL/GenBank/DDBJ whole genome shotgun (WGS) entry which is preliminary data.</text>
</comment>
<feature type="transmembrane region" description="Helical" evidence="9">
    <location>
        <begin position="127"/>
        <end position="154"/>
    </location>
</feature>
<dbReference type="InterPro" id="IPR001734">
    <property type="entry name" value="Na/solute_symporter"/>
</dbReference>
<feature type="transmembrane region" description="Helical" evidence="9">
    <location>
        <begin position="392"/>
        <end position="410"/>
    </location>
</feature>
<dbReference type="EMBL" id="JACCBG010000001">
    <property type="protein sequence ID" value="NYD40094.1"/>
    <property type="molecule type" value="Genomic_DNA"/>
</dbReference>
<keyword evidence="4 9" id="KW-0812">Transmembrane</keyword>
<dbReference type="PANTHER" id="PTHR48086:SF8">
    <property type="entry name" value="MONOCARBOXYLIC ACID PERMEASE"/>
    <property type="match status" value="1"/>
</dbReference>
<gene>
    <name evidence="10" type="ORF">BJZ21_000177</name>
</gene>
<feature type="region of interest" description="Disordered" evidence="8">
    <location>
        <begin position="521"/>
        <end position="548"/>
    </location>
</feature>
<keyword evidence="11" id="KW-1185">Reference proteome</keyword>
<feature type="transmembrane region" description="Helical" evidence="9">
    <location>
        <begin position="48"/>
        <end position="68"/>
    </location>
</feature>
<proteinExistence type="inferred from homology"/>
<reference evidence="10 11" key="1">
    <citation type="submission" date="2020-07" db="EMBL/GenBank/DDBJ databases">
        <title>Sequencing the genomes of 1000 actinobacteria strains.</title>
        <authorList>
            <person name="Klenk H.-P."/>
        </authorList>
    </citation>
    <scope>NUCLEOTIDE SEQUENCE [LARGE SCALE GENOMIC DNA]</scope>
    <source>
        <strain evidence="10 11">DSM 21350</strain>
    </source>
</reference>
<feature type="transmembrane region" description="Helical" evidence="9">
    <location>
        <begin position="74"/>
        <end position="99"/>
    </location>
</feature>
<dbReference type="GO" id="GO:0022857">
    <property type="term" value="F:transmembrane transporter activity"/>
    <property type="evidence" value="ECO:0007669"/>
    <property type="project" value="InterPro"/>
</dbReference>
<dbReference type="RefSeq" id="WP_179662027.1">
    <property type="nucleotide sequence ID" value="NZ_JACCBG010000001.1"/>
</dbReference>
<protein>
    <submittedName>
        <fullName evidence="10">SSS family solute:Na+ symporter</fullName>
    </submittedName>
</protein>
<evidence type="ECO:0000256" key="7">
    <source>
        <dbReference type="RuleBase" id="RU362091"/>
    </source>
</evidence>
<dbReference type="InterPro" id="IPR050277">
    <property type="entry name" value="Sodium:Solute_Symporter"/>
</dbReference>
<dbReference type="CDD" id="cd10322">
    <property type="entry name" value="SLC5sbd"/>
    <property type="match status" value="1"/>
</dbReference>
<feature type="transmembrane region" description="Helical" evidence="9">
    <location>
        <begin position="6"/>
        <end position="27"/>
    </location>
</feature>
<evidence type="ECO:0000256" key="1">
    <source>
        <dbReference type="ARBA" id="ARBA00004141"/>
    </source>
</evidence>
<dbReference type="Proteomes" id="UP000535511">
    <property type="component" value="Unassembled WGS sequence"/>
</dbReference>
<comment type="subcellular location">
    <subcellularLocation>
        <location evidence="1">Membrane</location>
        <topology evidence="1">Multi-pass membrane protein</topology>
    </subcellularLocation>
</comment>
<evidence type="ECO:0000256" key="3">
    <source>
        <dbReference type="ARBA" id="ARBA00022448"/>
    </source>
</evidence>
<evidence type="ECO:0000256" key="8">
    <source>
        <dbReference type="SAM" id="MobiDB-lite"/>
    </source>
</evidence>
<evidence type="ECO:0000256" key="6">
    <source>
        <dbReference type="ARBA" id="ARBA00023136"/>
    </source>
</evidence>
<feature type="transmembrane region" description="Helical" evidence="9">
    <location>
        <begin position="166"/>
        <end position="186"/>
    </location>
</feature>
<sequence>MSGVDGVAFSVFLFLFLLVTVLGFAAARWRRATSMASLDEWGLGGRGFGTFIAWFLIGGDLYTAYTFVAVPALMYAGSVVGFFAVPYTIVVYPLIFLFLPRLWSVSHRHSYVTPADFVRGRYDSRPLGLAVALTGILATMPYIALQLVGIQVVLEVMGIGTGAGSWVSKDLPLFIAFAVLAAYTYSSGLRAPALIAFVKDILIYVVILVAVIYLPHHLGGWGHIFSSAQHSFDSYNADNAEAIKAGTASGKGSIPPAAAHWAYASLALGSALALFMYPHSVTGVLSTKNRSVIRRNAALLPAYSFLLGLLALLGFVAIAAGVKVTNAQQSVPQLFENEFPSWFAGVAFAAIVIGALVPAAIMSIAAANLWTRNIYKAFLKHDATPAQEAQQSKLASLLVKFGALAFVLFLPKDFAINLQLLGGVWILQTFPAIVLGLYTRWFHRWALFAGWLVSMVYGTWLAYNVPVVGNPGSHFGGPLSAFPGTDTKVYIAAIAFVVNLVVSVGLTIVLRAANVAEGTDQTRPEDYTADVGDAEVEPELDPGAPAHA</sequence>
<dbReference type="PROSITE" id="PS50283">
    <property type="entry name" value="NA_SOLUT_SYMP_3"/>
    <property type="match status" value="1"/>
</dbReference>
<feature type="transmembrane region" description="Helical" evidence="9">
    <location>
        <begin position="489"/>
        <end position="513"/>
    </location>
</feature>
<comment type="similarity">
    <text evidence="2 7">Belongs to the sodium:solute symporter (SSF) (TC 2.A.21) family.</text>
</comment>
<feature type="transmembrane region" description="Helical" evidence="9">
    <location>
        <begin position="193"/>
        <end position="214"/>
    </location>
</feature>
<evidence type="ECO:0000256" key="9">
    <source>
        <dbReference type="SAM" id="Phobius"/>
    </source>
</evidence>
<feature type="transmembrane region" description="Helical" evidence="9">
    <location>
        <begin position="342"/>
        <end position="371"/>
    </location>
</feature>
<dbReference type="Pfam" id="PF00474">
    <property type="entry name" value="SSF"/>
    <property type="match status" value="1"/>
</dbReference>
<dbReference type="NCBIfam" id="NF046076">
    <property type="entry name" value="monocarbox_MctP"/>
    <property type="match status" value="1"/>
</dbReference>
<evidence type="ECO:0000256" key="4">
    <source>
        <dbReference type="ARBA" id="ARBA00022692"/>
    </source>
</evidence>
<keyword evidence="5 9" id="KW-1133">Transmembrane helix</keyword>
<dbReference type="Gene3D" id="1.20.1730.10">
    <property type="entry name" value="Sodium/glucose cotransporter"/>
    <property type="match status" value="1"/>
</dbReference>
<organism evidence="10 11">
    <name type="scientific">Nocardioides panaciterrulae</name>
    <dbReference type="NCBI Taxonomy" id="661492"/>
    <lineage>
        <taxon>Bacteria</taxon>
        <taxon>Bacillati</taxon>
        <taxon>Actinomycetota</taxon>
        <taxon>Actinomycetes</taxon>
        <taxon>Propionibacteriales</taxon>
        <taxon>Nocardioidaceae</taxon>
        <taxon>Nocardioides</taxon>
    </lineage>
</organism>
<feature type="transmembrane region" description="Helical" evidence="9">
    <location>
        <begin position="258"/>
        <end position="277"/>
    </location>
</feature>
<dbReference type="InterPro" id="IPR038377">
    <property type="entry name" value="Na/Glc_symporter_sf"/>
</dbReference>
<dbReference type="PANTHER" id="PTHR48086">
    <property type="entry name" value="SODIUM/PROLINE SYMPORTER-RELATED"/>
    <property type="match status" value="1"/>
</dbReference>
<feature type="transmembrane region" description="Helical" evidence="9">
    <location>
        <begin position="298"/>
        <end position="322"/>
    </location>
</feature>
<evidence type="ECO:0000313" key="10">
    <source>
        <dbReference type="EMBL" id="NYD40094.1"/>
    </source>
</evidence>
<feature type="transmembrane region" description="Helical" evidence="9">
    <location>
        <begin position="445"/>
        <end position="463"/>
    </location>
</feature>
<feature type="transmembrane region" description="Helical" evidence="9">
    <location>
        <begin position="416"/>
        <end position="438"/>
    </location>
</feature>
<dbReference type="GO" id="GO:0005886">
    <property type="term" value="C:plasma membrane"/>
    <property type="evidence" value="ECO:0007669"/>
    <property type="project" value="TreeGrafter"/>
</dbReference>
<keyword evidence="6 9" id="KW-0472">Membrane</keyword>
<keyword evidence="3" id="KW-0813">Transport</keyword>
<accession>A0A7Y9E2U9</accession>
<dbReference type="AlphaFoldDB" id="A0A7Y9E2U9"/>
<evidence type="ECO:0000313" key="11">
    <source>
        <dbReference type="Proteomes" id="UP000535511"/>
    </source>
</evidence>